<gene>
    <name evidence="1" type="ORF">ACFSSB_06425</name>
</gene>
<comment type="caution">
    <text evidence="1">The sequence shown here is derived from an EMBL/GenBank/DDBJ whole genome shotgun (WGS) entry which is preliminary data.</text>
</comment>
<dbReference type="EMBL" id="JBHULM010000009">
    <property type="protein sequence ID" value="MFD2541951.1"/>
    <property type="molecule type" value="Genomic_DNA"/>
</dbReference>
<dbReference type="InterPro" id="IPR008969">
    <property type="entry name" value="CarboxyPept-like_regulatory"/>
</dbReference>
<dbReference type="RefSeq" id="WP_379902219.1">
    <property type="nucleotide sequence ID" value="NZ_JBHULM010000009.1"/>
</dbReference>
<accession>A0ABW5JZL9</accession>
<dbReference type="Gene3D" id="2.60.40.1120">
    <property type="entry name" value="Carboxypeptidase-like, regulatory domain"/>
    <property type="match status" value="1"/>
</dbReference>
<dbReference type="Proteomes" id="UP001597467">
    <property type="component" value="Unassembled WGS sequence"/>
</dbReference>
<evidence type="ECO:0000313" key="1">
    <source>
        <dbReference type="EMBL" id="MFD2541951.1"/>
    </source>
</evidence>
<organism evidence="1 2">
    <name type="scientific">Lacinutrix gracilariae</name>
    <dbReference type="NCBI Taxonomy" id="1747198"/>
    <lineage>
        <taxon>Bacteria</taxon>
        <taxon>Pseudomonadati</taxon>
        <taxon>Bacteroidota</taxon>
        <taxon>Flavobacteriia</taxon>
        <taxon>Flavobacteriales</taxon>
        <taxon>Flavobacteriaceae</taxon>
        <taxon>Lacinutrix</taxon>
    </lineage>
</organism>
<name>A0ABW5JZL9_9FLAO</name>
<sequence>MKNQIHLNIKTPCSEDFNQFSSTAKGGFCGSCQKEVIDFTTMNTQEISAFFKNKSSNNTCGRFKSNQLKTYKQQAPKSSIRSIISGIGLACLSIFSITSAQAQDIKKVEASGNSSEINTADQQQEIEVKGTIVDENGIALPSATVILQNSTIGTTTDFDGYFEFPKKLKKGDVLLFSYVGYQTKKVVITEENTTSKINLQVGMNMDTCIIMGKVASKKVYASKRN</sequence>
<keyword evidence="2" id="KW-1185">Reference proteome</keyword>
<dbReference type="Pfam" id="PF13715">
    <property type="entry name" value="CarbopepD_reg_2"/>
    <property type="match status" value="1"/>
</dbReference>
<protein>
    <submittedName>
        <fullName evidence="1">Carboxypeptidase-like regulatory domain-containing protein</fullName>
    </submittedName>
</protein>
<reference evidence="2" key="1">
    <citation type="journal article" date="2019" name="Int. J. Syst. Evol. Microbiol.">
        <title>The Global Catalogue of Microorganisms (GCM) 10K type strain sequencing project: providing services to taxonomists for standard genome sequencing and annotation.</title>
        <authorList>
            <consortium name="The Broad Institute Genomics Platform"/>
            <consortium name="The Broad Institute Genome Sequencing Center for Infectious Disease"/>
            <person name="Wu L."/>
            <person name="Ma J."/>
        </authorList>
    </citation>
    <scope>NUCLEOTIDE SEQUENCE [LARGE SCALE GENOMIC DNA]</scope>
    <source>
        <strain evidence="2">KCTC 42808</strain>
    </source>
</reference>
<evidence type="ECO:0000313" key="2">
    <source>
        <dbReference type="Proteomes" id="UP001597467"/>
    </source>
</evidence>
<dbReference type="SUPFAM" id="SSF49464">
    <property type="entry name" value="Carboxypeptidase regulatory domain-like"/>
    <property type="match status" value="1"/>
</dbReference>
<proteinExistence type="predicted"/>